<dbReference type="Gene3D" id="2.60.40.2580">
    <property type="match status" value="1"/>
</dbReference>
<keyword evidence="3 8" id="KW-0732">Signal</keyword>
<keyword evidence="4" id="KW-0472">Membrane</keyword>
<keyword evidence="5" id="KW-0564">Palmitate</keyword>
<accession>A0A015XH35</accession>
<keyword evidence="7" id="KW-0449">Lipoprotein</keyword>
<protein>
    <submittedName>
        <fullName evidence="9">Major fimbrial subunit family protein</fullName>
    </submittedName>
</protein>
<dbReference type="PROSITE" id="PS51257">
    <property type="entry name" value="PROKAR_LIPOPROTEIN"/>
    <property type="match status" value="1"/>
</dbReference>
<dbReference type="EMBL" id="JGDB01000027">
    <property type="protein sequence ID" value="EXY91935.1"/>
    <property type="molecule type" value="Genomic_DNA"/>
</dbReference>
<evidence type="ECO:0000313" key="10">
    <source>
        <dbReference type="Proteomes" id="UP000020773"/>
    </source>
</evidence>
<evidence type="ECO:0000256" key="8">
    <source>
        <dbReference type="SAM" id="SignalP"/>
    </source>
</evidence>
<feature type="chain" id="PRO_5001479468" evidence="8">
    <location>
        <begin position="25"/>
        <end position="348"/>
    </location>
</feature>
<comment type="subcellular location">
    <subcellularLocation>
        <location evidence="1">Cell outer membrane</location>
    </subcellularLocation>
</comment>
<dbReference type="GeneID" id="93070288"/>
<evidence type="ECO:0000256" key="1">
    <source>
        <dbReference type="ARBA" id="ARBA00004442"/>
    </source>
</evidence>
<comment type="caution">
    <text evidence="9">The sequence shown here is derived from an EMBL/GenBank/DDBJ whole genome shotgun (WGS) entry which is preliminary data.</text>
</comment>
<comment type="similarity">
    <text evidence="2">Belongs to the bacteroidetes fimbrillin superfamily. FimB/Mfa2 family.</text>
</comment>
<dbReference type="Proteomes" id="UP000020773">
    <property type="component" value="Unassembled WGS sequence"/>
</dbReference>
<evidence type="ECO:0000256" key="5">
    <source>
        <dbReference type="ARBA" id="ARBA00023139"/>
    </source>
</evidence>
<dbReference type="AlphaFoldDB" id="A0A015XH35"/>
<evidence type="ECO:0000256" key="4">
    <source>
        <dbReference type="ARBA" id="ARBA00023136"/>
    </source>
</evidence>
<dbReference type="Pfam" id="PF08842">
    <property type="entry name" value="Mfa2"/>
    <property type="match status" value="1"/>
</dbReference>
<feature type="signal peptide" evidence="8">
    <location>
        <begin position="1"/>
        <end position="24"/>
    </location>
</feature>
<evidence type="ECO:0000256" key="2">
    <source>
        <dbReference type="ARBA" id="ARBA00007248"/>
    </source>
</evidence>
<keyword evidence="6" id="KW-0998">Cell outer membrane</keyword>
<name>A0A015XH35_BACFG</name>
<evidence type="ECO:0000256" key="3">
    <source>
        <dbReference type="ARBA" id="ARBA00022729"/>
    </source>
</evidence>
<dbReference type="InterPro" id="IPR014941">
    <property type="entry name" value="FimB/Mfa2/Mfa3"/>
</dbReference>
<evidence type="ECO:0000256" key="7">
    <source>
        <dbReference type="ARBA" id="ARBA00023288"/>
    </source>
</evidence>
<proteinExistence type="inferred from homology"/>
<dbReference type="PATRIC" id="fig|1339316.3.peg.1309"/>
<dbReference type="GO" id="GO:0009279">
    <property type="term" value="C:cell outer membrane"/>
    <property type="evidence" value="ECO:0007669"/>
    <property type="project" value="UniProtKB-SubCell"/>
</dbReference>
<gene>
    <name evidence="9" type="ORF">M125_1347</name>
</gene>
<dbReference type="RefSeq" id="WP_004289482.1">
    <property type="nucleotide sequence ID" value="NZ_JGDB01000027.1"/>
</dbReference>
<evidence type="ECO:0000313" key="9">
    <source>
        <dbReference type="EMBL" id="EXY91935.1"/>
    </source>
</evidence>
<reference evidence="9 10" key="1">
    <citation type="submission" date="2014-02" db="EMBL/GenBank/DDBJ databases">
        <authorList>
            <person name="Sears C."/>
            <person name="Carroll K."/>
            <person name="Sack B.R."/>
            <person name="Qadri F."/>
            <person name="Myers L.L."/>
            <person name="Chung G.-T."/>
            <person name="Escheverria P."/>
            <person name="Fraser C.M."/>
            <person name="Sadzewicz L."/>
            <person name="Shefchek K.A."/>
            <person name="Tallon L."/>
            <person name="Das S.P."/>
            <person name="Daugherty S."/>
            <person name="Mongodin E.F."/>
        </authorList>
    </citation>
    <scope>NUCLEOTIDE SEQUENCE [LARGE SCALE GENOMIC DNA]</scope>
    <source>
        <strain evidence="10">3998T(B)3</strain>
    </source>
</reference>
<sequence length="348" mass="38884">MKAYIKRYLPHPFSLLLPAALAWAASLLAGCTDRVDEWIPDGRTASVTLHVPMADIRSTHTTDEEYKAAEEKINTLRILVFSQDKPVINKQFKEADLSGGSVTIEGVPVGTVDIYAVANEAALGKDYSDMADFEDNLVQVGNTKKALVMDEHRTHFPKRFTEQEIAQHGLPMSWHRDVQIIPSDGTPQTIEVELERSVAKLNVIMNNTLSHPITITSMTFGEFFGDRLYLFREQTLDVPDDTEYDVQNYESLSVEIGGYGSKTLALYIYPSYAWTDASKNSPYTIGFTTSTAPYDAIPFINEYGGALNSIARNKQVNIHATLSSEANLTLKFEVKDWDTEEITVPPFN</sequence>
<evidence type="ECO:0000256" key="6">
    <source>
        <dbReference type="ARBA" id="ARBA00023237"/>
    </source>
</evidence>
<organism evidence="9 10">
    <name type="scientific">Bacteroides fragilis str. 3998T(B)3</name>
    <dbReference type="NCBI Taxonomy" id="1339316"/>
    <lineage>
        <taxon>Bacteria</taxon>
        <taxon>Pseudomonadati</taxon>
        <taxon>Bacteroidota</taxon>
        <taxon>Bacteroidia</taxon>
        <taxon>Bacteroidales</taxon>
        <taxon>Bacteroidaceae</taxon>
        <taxon>Bacteroides</taxon>
    </lineage>
</organism>